<dbReference type="InterPro" id="IPR036249">
    <property type="entry name" value="Thioredoxin-like_sf"/>
</dbReference>
<dbReference type="PaxDb" id="2903-EOD36604"/>
<dbReference type="Gene3D" id="2.30.30.190">
    <property type="entry name" value="CAP Gly-rich-like domain"/>
    <property type="match status" value="1"/>
</dbReference>
<dbReference type="HOGENOM" id="CLU_576762_0_0_1"/>
<protein>
    <recommendedName>
        <fullName evidence="2">CAP-Gly domain-containing protein</fullName>
    </recommendedName>
</protein>
<dbReference type="Proteomes" id="UP000013827">
    <property type="component" value="Unassembled WGS sequence"/>
</dbReference>
<sequence>MASDGRCAMESGSAESSSLVHDPLTPSAKALEALEAALAAIAAVEAGSSALPPEGGNGPPPATGTQPQPPPAATAQPQPTQAAVPVPVGAASGASSDNAPPASPLSMTSGLTRPLNPIVCAAAVRSCRPPCAERASKPPPPPMRAETHDIVGSAAVRQNGRVLSASEPADTSSAAAAALTPGAAALTPAVPLDPLAIDEVDGLLAVGMRVRTAFGDRGTVRFVGETRFREGEWVGVELDEARGKNDGAVQGVRYFDCAPRHGLFTRPDNLVVATPLSPLAPRPAASAAAPQHSLRSWSAPVLGQGAGGDDDDASRSHGGSPSRRRPPTGGPSLAAEAYSPWPTHVLPAGWREAWQGGGAHRAPLPPGRLPVRVYVTSTAAEARTAKHCRRVIDLLSAKKVPFDIFDLAADRVGRGGVVVDREALRGLLRHERLPRVQVGDGPLLDAGQLQDLEDFGELDPKLRAVLRSFGTPAG</sequence>
<proteinExistence type="predicted"/>
<dbReference type="Pfam" id="PF01302">
    <property type="entry name" value="CAP_GLY"/>
    <property type="match status" value="1"/>
</dbReference>
<dbReference type="eggNOG" id="KOG4568">
    <property type="taxonomic scope" value="Eukaryota"/>
</dbReference>
<dbReference type="Gene3D" id="3.40.30.10">
    <property type="entry name" value="Glutaredoxin"/>
    <property type="match status" value="1"/>
</dbReference>
<organism evidence="3 4">
    <name type="scientific">Emiliania huxleyi (strain CCMP1516)</name>
    <dbReference type="NCBI Taxonomy" id="280463"/>
    <lineage>
        <taxon>Eukaryota</taxon>
        <taxon>Haptista</taxon>
        <taxon>Haptophyta</taxon>
        <taxon>Prymnesiophyceae</taxon>
        <taxon>Isochrysidales</taxon>
        <taxon>Noelaerhabdaceae</taxon>
        <taxon>Emiliania</taxon>
    </lineage>
</organism>
<dbReference type="SUPFAM" id="SSF52833">
    <property type="entry name" value="Thioredoxin-like"/>
    <property type="match status" value="1"/>
</dbReference>
<accession>A0A0D3KLG9</accession>
<feature type="compositionally biased region" description="Pro residues" evidence="1">
    <location>
        <begin position="58"/>
        <end position="72"/>
    </location>
</feature>
<feature type="compositionally biased region" description="Low complexity" evidence="1">
    <location>
        <begin position="281"/>
        <end position="290"/>
    </location>
</feature>
<evidence type="ECO:0000313" key="3">
    <source>
        <dbReference type="EnsemblProtists" id="EOD36604"/>
    </source>
</evidence>
<dbReference type="InterPro" id="IPR000938">
    <property type="entry name" value="CAP-Gly_domain"/>
</dbReference>
<dbReference type="STRING" id="2903.R1FSX7"/>
<reference evidence="3" key="2">
    <citation type="submission" date="2024-10" db="UniProtKB">
        <authorList>
            <consortium name="EnsemblProtists"/>
        </authorList>
    </citation>
    <scope>IDENTIFICATION</scope>
</reference>
<name>A0A0D3KLG9_EMIH1</name>
<keyword evidence="4" id="KW-1185">Reference proteome</keyword>
<dbReference type="RefSeq" id="XP_005789033.1">
    <property type="nucleotide sequence ID" value="XM_005788976.1"/>
</dbReference>
<dbReference type="PROSITE" id="PS00845">
    <property type="entry name" value="CAP_GLY_1"/>
    <property type="match status" value="1"/>
</dbReference>
<feature type="region of interest" description="Disordered" evidence="1">
    <location>
        <begin position="1"/>
        <end position="22"/>
    </location>
</feature>
<evidence type="ECO:0000313" key="4">
    <source>
        <dbReference type="Proteomes" id="UP000013827"/>
    </source>
</evidence>
<dbReference type="EnsemblProtists" id="EOD36604">
    <property type="protein sequence ID" value="EOD36604"/>
    <property type="gene ID" value="EMIHUDRAFT_440500"/>
</dbReference>
<dbReference type="PANTHER" id="PTHR18916">
    <property type="entry name" value="DYNACTIN 1-RELATED MICROTUBULE-BINDING"/>
    <property type="match status" value="1"/>
</dbReference>
<dbReference type="SUPFAM" id="SSF74924">
    <property type="entry name" value="Cap-Gly domain"/>
    <property type="match status" value="1"/>
</dbReference>
<feature type="region of interest" description="Disordered" evidence="1">
    <location>
        <begin position="281"/>
        <end position="337"/>
    </location>
</feature>
<dbReference type="PROSITE" id="PS50245">
    <property type="entry name" value="CAP_GLY_2"/>
    <property type="match status" value="1"/>
</dbReference>
<evidence type="ECO:0000259" key="2">
    <source>
        <dbReference type="PROSITE" id="PS50245"/>
    </source>
</evidence>
<dbReference type="SMART" id="SM01052">
    <property type="entry name" value="CAP_GLY"/>
    <property type="match status" value="1"/>
</dbReference>
<reference evidence="4" key="1">
    <citation type="journal article" date="2013" name="Nature">
        <title>Pan genome of the phytoplankton Emiliania underpins its global distribution.</title>
        <authorList>
            <person name="Read B.A."/>
            <person name="Kegel J."/>
            <person name="Klute M.J."/>
            <person name="Kuo A."/>
            <person name="Lefebvre S.C."/>
            <person name="Maumus F."/>
            <person name="Mayer C."/>
            <person name="Miller J."/>
            <person name="Monier A."/>
            <person name="Salamov A."/>
            <person name="Young J."/>
            <person name="Aguilar M."/>
            <person name="Claverie J.M."/>
            <person name="Frickenhaus S."/>
            <person name="Gonzalez K."/>
            <person name="Herman E.K."/>
            <person name="Lin Y.C."/>
            <person name="Napier J."/>
            <person name="Ogata H."/>
            <person name="Sarno A.F."/>
            <person name="Shmutz J."/>
            <person name="Schroeder D."/>
            <person name="de Vargas C."/>
            <person name="Verret F."/>
            <person name="von Dassow P."/>
            <person name="Valentin K."/>
            <person name="Van de Peer Y."/>
            <person name="Wheeler G."/>
            <person name="Dacks J.B."/>
            <person name="Delwiche C.F."/>
            <person name="Dyhrman S.T."/>
            <person name="Glockner G."/>
            <person name="John U."/>
            <person name="Richards T."/>
            <person name="Worden A.Z."/>
            <person name="Zhang X."/>
            <person name="Grigoriev I.V."/>
            <person name="Allen A.E."/>
            <person name="Bidle K."/>
            <person name="Borodovsky M."/>
            <person name="Bowler C."/>
            <person name="Brownlee C."/>
            <person name="Cock J.M."/>
            <person name="Elias M."/>
            <person name="Gladyshev V.N."/>
            <person name="Groth M."/>
            <person name="Guda C."/>
            <person name="Hadaegh A."/>
            <person name="Iglesias-Rodriguez M.D."/>
            <person name="Jenkins J."/>
            <person name="Jones B.M."/>
            <person name="Lawson T."/>
            <person name="Leese F."/>
            <person name="Lindquist E."/>
            <person name="Lobanov A."/>
            <person name="Lomsadze A."/>
            <person name="Malik S.B."/>
            <person name="Marsh M.E."/>
            <person name="Mackinder L."/>
            <person name="Mock T."/>
            <person name="Mueller-Roeber B."/>
            <person name="Pagarete A."/>
            <person name="Parker M."/>
            <person name="Probert I."/>
            <person name="Quesneville H."/>
            <person name="Raines C."/>
            <person name="Rensing S.A."/>
            <person name="Riano-Pachon D.M."/>
            <person name="Richier S."/>
            <person name="Rokitta S."/>
            <person name="Shiraiwa Y."/>
            <person name="Soanes D.M."/>
            <person name="van der Giezen M."/>
            <person name="Wahlund T.M."/>
            <person name="Williams B."/>
            <person name="Wilson W."/>
            <person name="Wolfe G."/>
            <person name="Wurch L.L."/>
        </authorList>
    </citation>
    <scope>NUCLEOTIDE SEQUENCE</scope>
</reference>
<dbReference type="KEGG" id="ehx:EMIHUDRAFT_440500"/>
<feature type="domain" description="CAP-Gly" evidence="2">
    <location>
        <begin position="224"/>
        <end position="266"/>
    </location>
</feature>
<feature type="region of interest" description="Disordered" evidence="1">
    <location>
        <begin position="48"/>
        <end position="110"/>
    </location>
</feature>
<dbReference type="GeneID" id="17281874"/>
<evidence type="ECO:0000256" key="1">
    <source>
        <dbReference type="SAM" id="MobiDB-lite"/>
    </source>
</evidence>
<dbReference type="InterPro" id="IPR036859">
    <property type="entry name" value="CAP-Gly_dom_sf"/>
</dbReference>
<feature type="compositionally biased region" description="Low complexity" evidence="1">
    <location>
        <begin position="73"/>
        <end position="96"/>
    </location>
</feature>
<dbReference type="AlphaFoldDB" id="A0A0D3KLG9"/>